<dbReference type="PANTHER" id="PTHR43027">
    <property type="entry name" value="DOXORUBICIN RESISTANCE ABC TRANSPORTER PERMEASE PROTEIN DRRC-RELATED"/>
    <property type="match status" value="1"/>
</dbReference>
<evidence type="ECO:0000256" key="5">
    <source>
        <dbReference type="SAM" id="Phobius"/>
    </source>
</evidence>
<evidence type="ECO:0000259" key="6">
    <source>
        <dbReference type="PROSITE" id="PS51012"/>
    </source>
</evidence>
<evidence type="ECO:0000313" key="8">
    <source>
        <dbReference type="EMBL" id="ERJ06324.1"/>
    </source>
</evidence>
<dbReference type="Proteomes" id="UP000003861">
    <property type="component" value="Unassembled WGS sequence"/>
</dbReference>
<keyword evidence="4 5" id="KW-0472">Membrane</keyword>
<dbReference type="Pfam" id="PF12698">
    <property type="entry name" value="ABC2_membrane_3"/>
    <property type="match status" value="1"/>
</dbReference>
<keyword evidence="3 5" id="KW-1133">Transmembrane helix</keyword>
<feature type="transmembrane region" description="Helical" evidence="5">
    <location>
        <begin position="385"/>
        <end position="405"/>
    </location>
</feature>
<evidence type="ECO:0000313" key="9">
    <source>
        <dbReference type="Proteomes" id="UP000003861"/>
    </source>
</evidence>
<dbReference type="eggNOG" id="arCOG01463">
    <property type="taxonomic scope" value="Archaea"/>
</dbReference>
<dbReference type="InterPro" id="IPR013525">
    <property type="entry name" value="ABC2_TM"/>
</dbReference>
<evidence type="ECO:0000313" key="10">
    <source>
        <dbReference type="Proteomes" id="UP000015381"/>
    </source>
</evidence>
<feature type="transmembrane region" description="Helical" evidence="5">
    <location>
        <begin position="21"/>
        <end position="42"/>
    </location>
</feature>
<evidence type="ECO:0000313" key="7">
    <source>
        <dbReference type="EMBL" id="CCQ34624.1"/>
    </source>
</evidence>
<reference evidence="8 9" key="2">
    <citation type="journal article" date="2013" name="PLoS ONE">
        <title>INDIGO - INtegrated Data Warehouse of MIcrobial GenOmes with Examples from the Red Sea Extremophiles.</title>
        <authorList>
            <person name="Alam I."/>
            <person name="Antunes A."/>
            <person name="Kamau A.A."/>
            <person name="Ba Alawi W."/>
            <person name="Kalkatawi M."/>
            <person name="Stingl U."/>
            <person name="Bajic V.B."/>
        </authorList>
    </citation>
    <scope>NUCLEOTIDE SEQUENCE [LARGE SCALE GENOMIC DNA]</scope>
    <source>
        <strain evidence="8 9">SARL4B</strain>
    </source>
</reference>
<dbReference type="Proteomes" id="UP000015381">
    <property type="component" value="Chromosome I"/>
</dbReference>
<keyword evidence="2 5" id="KW-0812">Transmembrane</keyword>
<dbReference type="GO" id="GO:0016020">
    <property type="term" value="C:membrane"/>
    <property type="evidence" value="ECO:0007669"/>
    <property type="project" value="UniProtKB-SubCell"/>
</dbReference>
<sequence>MRRIAALLGALLRDWSRSRETVFFVVLFPIILLMIFSTVFAASAPSFGLVVQNQDVGTDGEATNLSATFVENLEGIDPLNVRHLDADRNLTEWSQEGDGDGSRVLVLPEGFAEDVRAQSGRVRIAIIRDTVRRVQDDLNESERATVQSGLDQADQQEVPANATGARLQFYAPPDDQSAAVVRGILSTVVAEFNQRSIGVEEPPVSLESGTIGSAGLTSTDYYLPAFIATLVLINGVMTVPGVIAGFHQDGTLKRLVATPLRKRDWIVANVLQQSLLALLLSGVMLVVAAVLFGVTVIPGPLSIALVLLGAIAFSALGMTLGSLLPNPDAASSLGGSIAFPMMFLSGVFWEIDIMPETLQTIGRLMPLYQFHRGLRRLMIVGTTDGVWPAFAMLGGMAVVFVALAVRLTRWRDFGG</sequence>
<dbReference type="GO" id="GO:0140359">
    <property type="term" value="F:ABC-type transporter activity"/>
    <property type="evidence" value="ECO:0007669"/>
    <property type="project" value="InterPro"/>
</dbReference>
<dbReference type="RefSeq" id="WP_008524049.1">
    <property type="nucleotide sequence ID" value="NC_021921.1"/>
</dbReference>
<name>F7PG75_9EURY</name>
<feature type="transmembrane region" description="Helical" evidence="5">
    <location>
        <begin position="221"/>
        <end position="246"/>
    </location>
</feature>
<reference evidence="8 9" key="1">
    <citation type="journal article" date="2011" name="J. Bacteriol.">
        <title>Genome sequence of Halorhabdus tiamatea, the first archaeon isolated from a deep-sea anoxic brine lake.</title>
        <authorList>
            <person name="Antunes A."/>
            <person name="Alam I."/>
            <person name="Bajic V.B."/>
            <person name="Stingl U."/>
        </authorList>
    </citation>
    <scope>NUCLEOTIDE SEQUENCE [LARGE SCALE GENOMIC DNA]</scope>
    <source>
        <strain evidence="8 9">SARL4B</strain>
    </source>
</reference>
<feature type="transmembrane region" description="Helical" evidence="5">
    <location>
        <begin position="331"/>
        <end position="349"/>
    </location>
</feature>
<dbReference type="PROSITE" id="PS51012">
    <property type="entry name" value="ABC_TM2"/>
    <property type="match status" value="1"/>
</dbReference>
<dbReference type="EMBL" id="AFNT02000017">
    <property type="protein sequence ID" value="ERJ06324.1"/>
    <property type="molecule type" value="Genomic_DNA"/>
</dbReference>
<dbReference type="OrthoDB" id="147058at2157"/>
<keyword evidence="10" id="KW-1185">Reference proteome</keyword>
<evidence type="ECO:0000256" key="1">
    <source>
        <dbReference type="ARBA" id="ARBA00004141"/>
    </source>
</evidence>
<dbReference type="InterPro" id="IPR052902">
    <property type="entry name" value="ABC-2_transporter"/>
</dbReference>
<feature type="transmembrane region" description="Helical" evidence="5">
    <location>
        <begin position="266"/>
        <end position="297"/>
    </location>
</feature>
<feature type="domain" description="ABC transmembrane type-2" evidence="6">
    <location>
        <begin position="182"/>
        <end position="411"/>
    </location>
</feature>
<dbReference type="InterPro" id="IPR047817">
    <property type="entry name" value="ABC2_TM_bact-type"/>
</dbReference>
<evidence type="ECO:0000256" key="3">
    <source>
        <dbReference type="ARBA" id="ARBA00022989"/>
    </source>
</evidence>
<evidence type="ECO:0000256" key="2">
    <source>
        <dbReference type="ARBA" id="ARBA00022692"/>
    </source>
</evidence>
<dbReference type="GeneID" id="23798943"/>
<dbReference type="PANTHER" id="PTHR43027:SF2">
    <property type="entry name" value="TRANSPORT PERMEASE PROTEIN"/>
    <property type="match status" value="1"/>
</dbReference>
<reference evidence="7 10" key="3">
    <citation type="journal article" date="2014" name="Environ. Microbiol.">
        <title>Halorhabdus tiamatea: proteogenomics and glycosidase activity measurements identify the first cultivated euryarchaeon from a deep-sea anoxic brine lake as potential polysaccharide degrader.</title>
        <authorList>
            <person name="Werner J."/>
            <person name="Ferrer M."/>
            <person name="Michel G."/>
            <person name="Mann A.J."/>
            <person name="Huang S."/>
            <person name="Juarez S."/>
            <person name="Ciordia S."/>
            <person name="Albar J.P."/>
            <person name="Alcaide M."/>
            <person name="La Cono V."/>
            <person name="Yakimov M.M."/>
            <person name="Antunes A."/>
            <person name="Taborda M."/>
            <person name="Da Costa M.S."/>
            <person name="Amann R.I."/>
            <person name="Gloeckner F.O."/>
            <person name="Golyshina O.V."/>
            <person name="Golyshin P.N."/>
            <person name="Teeling H."/>
        </authorList>
    </citation>
    <scope>NUCLEOTIDE SEQUENCE [LARGE SCALE GENOMIC DNA]</scope>
    <source>
        <strain evidence="10">SARL4B</strain>
        <strain evidence="7">Type strain: SARL4B</strain>
    </source>
</reference>
<dbReference type="STRING" id="1033806.HTIA_2517"/>
<dbReference type="EMBL" id="HF571520">
    <property type="protein sequence ID" value="CCQ34624.1"/>
    <property type="molecule type" value="Genomic_DNA"/>
</dbReference>
<accession>F7PG75</accession>
<dbReference type="KEGG" id="hti:HTIA_2517"/>
<dbReference type="HOGENOM" id="CLU_039483_0_0_2"/>
<evidence type="ECO:0000256" key="4">
    <source>
        <dbReference type="ARBA" id="ARBA00023136"/>
    </source>
</evidence>
<gene>
    <name evidence="8" type="ORF">HLRTI_001669</name>
    <name evidence="7" type="ORF">HTIA_2517</name>
</gene>
<proteinExistence type="predicted"/>
<comment type="subcellular location">
    <subcellularLocation>
        <location evidence="1">Membrane</location>
        <topology evidence="1">Multi-pass membrane protein</topology>
    </subcellularLocation>
</comment>
<protein>
    <submittedName>
        <fullName evidence="8">ABC transporter protein</fullName>
    </submittedName>
    <submittedName>
        <fullName evidence="7">ABC-2 type transporter, permease protein</fullName>
    </submittedName>
</protein>
<organism evidence="8 9">
    <name type="scientific">Halorhabdus tiamatea SARL4B</name>
    <dbReference type="NCBI Taxonomy" id="1033806"/>
    <lineage>
        <taxon>Archaea</taxon>
        <taxon>Methanobacteriati</taxon>
        <taxon>Methanobacteriota</taxon>
        <taxon>Stenosarchaea group</taxon>
        <taxon>Halobacteria</taxon>
        <taxon>Halobacteriales</taxon>
        <taxon>Haloarculaceae</taxon>
        <taxon>Halorhabdus</taxon>
    </lineage>
</organism>
<feature type="transmembrane region" description="Helical" evidence="5">
    <location>
        <begin position="303"/>
        <end position="324"/>
    </location>
</feature>
<dbReference type="AlphaFoldDB" id="F7PG75"/>